<dbReference type="InterPro" id="IPR054351">
    <property type="entry name" value="NADH_UbQ_OxRdtase_ferredoxin"/>
</dbReference>
<dbReference type="InterPro" id="IPR006963">
    <property type="entry name" value="Mopterin_OxRdtase_4Fe-4S_dom"/>
</dbReference>
<evidence type="ECO:0000256" key="3">
    <source>
        <dbReference type="ARBA" id="ARBA00022485"/>
    </source>
</evidence>
<evidence type="ECO:0000256" key="9">
    <source>
        <dbReference type="ARBA" id="ARBA00026021"/>
    </source>
</evidence>
<keyword evidence="7 11" id="KW-0411">Iron-sulfur</keyword>
<evidence type="ECO:0000256" key="6">
    <source>
        <dbReference type="ARBA" id="ARBA00023004"/>
    </source>
</evidence>
<dbReference type="PANTHER" id="PTHR43105:SF13">
    <property type="entry name" value="NADH-UBIQUINONE OXIDOREDUCTASE 75 KDA SUBUNIT, MITOCHONDRIAL"/>
    <property type="match status" value="1"/>
</dbReference>
<dbReference type="InterPro" id="IPR000283">
    <property type="entry name" value="NADH_UbQ_OxRdtase_75kDa_su_CS"/>
</dbReference>
<dbReference type="CDD" id="cd00207">
    <property type="entry name" value="fer2"/>
    <property type="match status" value="1"/>
</dbReference>
<dbReference type="Pfam" id="PF00384">
    <property type="entry name" value="Molybdopterin"/>
    <property type="match status" value="1"/>
</dbReference>
<dbReference type="InterPro" id="IPR006656">
    <property type="entry name" value="Mopterin_OxRdtase"/>
</dbReference>
<keyword evidence="4 11" id="KW-0479">Metal-binding</keyword>
<comment type="caution">
    <text evidence="15">The sequence shown here is derived from an EMBL/GenBank/DDBJ whole genome shotgun (WGS) entry which is preliminary data.</text>
</comment>
<dbReference type="Pfam" id="PF22117">
    <property type="entry name" value="Fer4_Nqo3"/>
    <property type="match status" value="1"/>
</dbReference>
<organism evidence="15 16">
    <name type="scientific">Candidatus Thiopontia autotrophica</name>
    <dbReference type="NCBI Taxonomy" id="2841688"/>
    <lineage>
        <taxon>Bacteria</taxon>
        <taxon>Pseudomonadati</taxon>
        <taxon>Pseudomonadota</taxon>
        <taxon>Gammaproteobacteria</taxon>
        <taxon>Candidatus Thiopontia</taxon>
    </lineage>
</organism>
<reference evidence="15 16" key="1">
    <citation type="submission" date="2020-08" db="EMBL/GenBank/DDBJ databases">
        <title>Bridging the membrane lipid divide: bacteria of the FCB group superphylum have the potential to synthesize archaeal ether lipids.</title>
        <authorList>
            <person name="Villanueva L."/>
            <person name="Von Meijenfeldt F.A.B."/>
            <person name="Westbye A.B."/>
            <person name="Yadav S."/>
            <person name="Hopmans E.C."/>
            <person name="Dutilh B.E."/>
            <person name="Sinninghe Damste J.S."/>
        </authorList>
    </citation>
    <scope>NUCLEOTIDE SEQUENCE [LARGE SCALE GENOMIC DNA]</scope>
    <source>
        <strain evidence="15">NIOZ-UU100</strain>
    </source>
</reference>
<evidence type="ECO:0000259" key="12">
    <source>
        <dbReference type="PROSITE" id="PS51085"/>
    </source>
</evidence>
<dbReference type="GO" id="GO:0016020">
    <property type="term" value="C:membrane"/>
    <property type="evidence" value="ECO:0007669"/>
    <property type="project" value="InterPro"/>
</dbReference>
<evidence type="ECO:0000256" key="11">
    <source>
        <dbReference type="RuleBase" id="RU003525"/>
    </source>
</evidence>
<keyword evidence="15" id="KW-0560">Oxidoreductase</keyword>
<name>A0A8J6P9C1_9GAMM</name>
<dbReference type="PROSITE" id="PS51669">
    <property type="entry name" value="4FE4S_MOW_BIS_MGD"/>
    <property type="match status" value="1"/>
</dbReference>
<dbReference type="PANTHER" id="PTHR43105">
    <property type="entry name" value="RESPIRATORY NITRATE REDUCTASE"/>
    <property type="match status" value="1"/>
</dbReference>
<feature type="domain" description="4Fe-4S His(Cys)3-ligated-type" evidence="14">
    <location>
        <begin position="84"/>
        <end position="123"/>
    </location>
</feature>
<dbReference type="GO" id="GO:0042773">
    <property type="term" value="P:ATP synthesis coupled electron transport"/>
    <property type="evidence" value="ECO:0007669"/>
    <property type="project" value="InterPro"/>
</dbReference>
<feature type="domain" description="2Fe-2S ferredoxin-type" evidence="12">
    <location>
        <begin position="6"/>
        <end position="84"/>
    </location>
</feature>
<keyword evidence="8 11" id="KW-0520">NAD</keyword>
<dbReference type="FunFam" id="3.30.70.20:FF:000002">
    <property type="entry name" value="NADH-ubiquinone oxidoreductase 75 kDa subunit"/>
    <property type="match status" value="1"/>
</dbReference>
<proteinExistence type="inferred from homology"/>
<dbReference type="EMBL" id="JACNFK010000036">
    <property type="protein sequence ID" value="MBC8520257.1"/>
    <property type="molecule type" value="Genomic_DNA"/>
</dbReference>
<dbReference type="Proteomes" id="UP000654401">
    <property type="component" value="Unassembled WGS sequence"/>
</dbReference>
<evidence type="ECO:0000313" key="16">
    <source>
        <dbReference type="Proteomes" id="UP000654401"/>
    </source>
</evidence>
<dbReference type="PROSITE" id="PS00641">
    <property type="entry name" value="COMPLEX1_75K_1"/>
    <property type="match status" value="1"/>
</dbReference>
<dbReference type="GO" id="GO:0008137">
    <property type="term" value="F:NADH dehydrogenase (ubiquinone) activity"/>
    <property type="evidence" value="ECO:0007669"/>
    <property type="project" value="UniProtKB-UniRule"/>
</dbReference>
<dbReference type="PROSITE" id="PS51085">
    <property type="entry name" value="2FE2S_FER_2"/>
    <property type="match status" value="1"/>
</dbReference>
<dbReference type="PROSITE" id="PS00642">
    <property type="entry name" value="COMPLEX1_75K_2"/>
    <property type="match status" value="1"/>
</dbReference>
<feature type="domain" description="4Fe-4S Mo/W bis-MGD-type" evidence="13">
    <location>
        <begin position="221"/>
        <end position="277"/>
    </location>
</feature>
<evidence type="ECO:0000256" key="7">
    <source>
        <dbReference type="ARBA" id="ARBA00023014"/>
    </source>
</evidence>
<comment type="function">
    <text evidence="11">NDH-1 shuttles electrons from NADH, via FMN and iron-sulfur (Fe-S) centers, to quinones in the respiratory chain. Couples the redox reaction to proton translocation (for every two electrons transferred, four hydrogen ions are translocated across the cytoplasmic membrane), and thus conserves the redox energy in a proton gradient.</text>
</comment>
<comment type="subunit">
    <text evidence="9">Composed of 13 different subunits. Subunits NuoCD, E, F, and G constitute the peripheral sector of the complex.</text>
</comment>
<dbReference type="InterPro" id="IPR050123">
    <property type="entry name" value="Prok_molybdopt-oxidoreductase"/>
</dbReference>
<evidence type="ECO:0000259" key="14">
    <source>
        <dbReference type="PROSITE" id="PS51839"/>
    </source>
</evidence>
<dbReference type="GO" id="GO:0048038">
    <property type="term" value="F:quinone binding"/>
    <property type="evidence" value="ECO:0007669"/>
    <property type="project" value="UniProtKB-UniRule"/>
</dbReference>
<keyword evidence="11" id="KW-0001">2Fe-2S</keyword>
<evidence type="ECO:0000259" key="13">
    <source>
        <dbReference type="PROSITE" id="PS51669"/>
    </source>
</evidence>
<dbReference type="GO" id="GO:0051537">
    <property type="term" value="F:2 iron, 2 sulfur cluster binding"/>
    <property type="evidence" value="ECO:0007669"/>
    <property type="project" value="UniProtKB-UniRule"/>
</dbReference>
<sequence>MDTQKDIVTVEINNTQLEARQGQMLIEVADANNISIPRFCYHKKLSVSANCRMCLVEVENAPKMLPACATPVTDGMKAWTKSPKAIAAQKSVMEFLLINHPLDCPVCDQGGECDLQEMALGYGGYKARYGENKRIVKDKDYGSLVSTEMTRCIHCTRCIRFSTEIAGVTELGGTGRGDHMEIGTYVRKTLSSELSGNMIDLCPVGALLSKPFLFSARSWEMNSLPGIAPHDAVGSNIQIQTRQGKVMRVIPRENGDINEIWISDRDRFSYLGLGSDDRSTQPMVRDESGELVETDWQTALETAVNGLKAAASEHGGDAIGAVASPSSTTEEFYLLQKLMRGLGSSNIDYRLHQQDFSAQSEQIAPQLGCSINDIEGMDSILIVGSNLRHEQPLLSHRVRKAALNGGAVSTLNPDGIEFNFSLSEQIVTDRLTSDLAAVTKAMVDLGKGGELAGLSALVSNAVVTESHRAVADSLINGAKSMVLMGEIAYRDRNQSVIYALAGAIATMASGIFSVVTEGSNALGGALAGAVPHSGVAGASVDATGKDIATMVELPPKALVLTGVEGGRDISADLVNSSNFVVSLSLFADPVIRDNVDVILPMAAFSETSGTFVNAEGKWQSFSGAVAPMGGSRPGWKILRVLGTLANIDGFDFDSSEDILEELKSACDQADDKQWSWSAPSDLGDQESTTEAGSPIYQVDALVRRSEPLQQISFSRVENGGAI</sequence>
<comment type="similarity">
    <text evidence="2 11">Belongs to the complex I 75 kDa subunit family.</text>
</comment>
<dbReference type="Pfam" id="PF22151">
    <property type="entry name" value="Fer4_NDSU1"/>
    <property type="match status" value="1"/>
</dbReference>
<protein>
    <recommendedName>
        <fullName evidence="11">NADH-quinone oxidoreductase</fullName>
        <ecNumber evidence="11">7.1.1.-</ecNumber>
    </recommendedName>
</protein>
<dbReference type="EC" id="7.1.1.-" evidence="11"/>
<evidence type="ECO:0000256" key="2">
    <source>
        <dbReference type="ARBA" id="ARBA00005404"/>
    </source>
</evidence>
<gene>
    <name evidence="15" type="ORF">H8D24_07625</name>
</gene>
<dbReference type="GO" id="GO:0046872">
    <property type="term" value="F:metal ion binding"/>
    <property type="evidence" value="ECO:0007669"/>
    <property type="project" value="UniProtKB-UniRule"/>
</dbReference>
<dbReference type="Gene3D" id="3.10.20.740">
    <property type="match status" value="1"/>
</dbReference>
<dbReference type="Pfam" id="PF13510">
    <property type="entry name" value="Fer2_4"/>
    <property type="match status" value="1"/>
</dbReference>
<dbReference type="Gene3D" id="3.40.50.740">
    <property type="match status" value="2"/>
</dbReference>
<keyword evidence="3 11" id="KW-0004">4Fe-4S</keyword>
<dbReference type="Pfam" id="PF10588">
    <property type="entry name" value="NADH-G_4Fe-4S_3"/>
    <property type="match status" value="1"/>
</dbReference>
<comment type="catalytic activity">
    <reaction evidence="10 11">
        <text>a quinone + NADH + 5 H(+)(in) = a quinol + NAD(+) + 4 H(+)(out)</text>
        <dbReference type="Rhea" id="RHEA:57888"/>
        <dbReference type="ChEBI" id="CHEBI:15378"/>
        <dbReference type="ChEBI" id="CHEBI:24646"/>
        <dbReference type="ChEBI" id="CHEBI:57540"/>
        <dbReference type="ChEBI" id="CHEBI:57945"/>
        <dbReference type="ChEBI" id="CHEBI:132124"/>
    </reaction>
</comment>
<accession>A0A8J6P9C1</accession>
<dbReference type="InterPro" id="IPR036010">
    <property type="entry name" value="2Fe-2S_ferredoxin-like_sf"/>
</dbReference>
<dbReference type="GO" id="GO:0051539">
    <property type="term" value="F:4 iron, 4 sulfur cluster binding"/>
    <property type="evidence" value="ECO:0007669"/>
    <property type="project" value="UniProtKB-KW"/>
</dbReference>
<keyword evidence="6 11" id="KW-0408">Iron</keyword>
<evidence type="ECO:0000313" key="15">
    <source>
        <dbReference type="EMBL" id="MBC8520257.1"/>
    </source>
</evidence>
<dbReference type="Gene3D" id="3.30.70.20">
    <property type="match status" value="1"/>
</dbReference>
<dbReference type="SMART" id="SM00929">
    <property type="entry name" value="NADH-G_4Fe-4S_3"/>
    <property type="match status" value="1"/>
</dbReference>
<evidence type="ECO:0000256" key="4">
    <source>
        <dbReference type="ARBA" id="ARBA00022723"/>
    </source>
</evidence>
<keyword evidence="5 11" id="KW-1278">Translocase</keyword>
<dbReference type="PROSITE" id="PS00643">
    <property type="entry name" value="COMPLEX1_75K_3"/>
    <property type="match status" value="1"/>
</dbReference>
<dbReference type="AlphaFoldDB" id="A0A8J6P9C1"/>
<evidence type="ECO:0000256" key="5">
    <source>
        <dbReference type="ARBA" id="ARBA00022967"/>
    </source>
</evidence>
<dbReference type="InterPro" id="IPR001041">
    <property type="entry name" value="2Fe-2S_ferredoxin-type"/>
</dbReference>
<dbReference type="SUPFAM" id="SSF54292">
    <property type="entry name" value="2Fe-2S ferredoxin-like"/>
    <property type="match status" value="1"/>
</dbReference>
<dbReference type="SUPFAM" id="SSF53706">
    <property type="entry name" value="Formate dehydrogenase/DMSO reductase, domains 1-3"/>
    <property type="match status" value="1"/>
</dbReference>
<evidence type="ECO:0000256" key="10">
    <source>
        <dbReference type="ARBA" id="ARBA00047712"/>
    </source>
</evidence>
<dbReference type="PROSITE" id="PS51839">
    <property type="entry name" value="4FE4S_HC3"/>
    <property type="match status" value="1"/>
</dbReference>
<dbReference type="NCBIfam" id="TIGR01973">
    <property type="entry name" value="NuoG"/>
    <property type="match status" value="1"/>
</dbReference>
<keyword evidence="11" id="KW-0874">Quinone</keyword>
<dbReference type="SUPFAM" id="SSF54862">
    <property type="entry name" value="4Fe-4S ferredoxins"/>
    <property type="match status" value="1"/>
</dbReference>
<evidence type="ECO:0000256" key="1">
    <source>
        <dbReference type="ARBA" id="ARBA00001966"/>
    </source>
</evidence>
<dbReference type="FunFam" id="3.10.20.740:FF:000001">
    <property type="entry name" value="NADH-quinone oxidoreductase subunit G"/>
    <property type="match status" value="1"/>
</dbReference>
<dbReference type="InterPro" id="IPR019574">
    <property type="entry name" value="NADH_UbQ_OxRdtase_Gsu_4Fe4S-bd"/>
</dbReference>
<comment type="cofactor">
    <cofactor evidence="11">
        <name>[2Fe-2S] cluster</name>
        <dbReference type="ChEBI" id="CHEBI:190135"/>
    </cofactor>
    <text evidence="11">Binds 1 [2Fe-2S] cluster per subunit.</text>
</comment>
<dbReference type="GO" id="GO:0016651">
    <property type="term" value="F:oxidoreductase activity, acting on NAD(P)H"/>
    <property type="evidence" value="ECO:0007669"/>
    <property type="project" value="InterPro"/>
</dbReference>
<dbReference type="InterPro" id="IPR010228">
    <property type="entry name" value="NADH_UbQ_OxRdtase_Gsu"/>
</dbReference>
<dbReference type="Gene3D" id="3.40.228.10">
    <property type="entry name" value="Dimethylsulfoxide Reductase, domain 2"/>
    <property type="match status" value="1"/>
</dbReference>
<comment type="cofactor">
    <cofactor evidence="1 11">
        <name>[4Fe-4S] cluster</name>
        <dbReference type="ChEBI" id="CHEBI:49883"/>
    </cofactor>
</comment>
<evidence type="ECO:0000256" key="8">
    <source>
        <dbReference type="ARBA" id="ARBA00023027"/>
    </source>
</evidence>